<reference evidence="2" key="2">
    <citation type="journal article" date="2023" name="IMA Fungus">
        <title>Comparative genomic study of the Penicillium genus elucidates a diverse pangenome and 15 lateral gene transfer events.</title>
        <authorList>
            <person name="Petersen C."/>
            <person name="Sorensen T."/>
            <person name="Nielsen M.R."/>
            <person name="Sondergaard T.E."/>
            <person name="Sorensen J.L."/>
            <person name="Fitzpatrick D.A."/>
            <person name="Frisvad J.C."/>
            <person name="Nielsen K.L."/>
        </authorList>
    </citation>
    <scope>NUCLEOTIDE SEQUENCE</scope>
    <source>
        <strain evidence="2">IBT 21472</strain>
    </source>
</reference>
<reference evidence="2" key="1">
    <citation type="submission" date="2022-12" db="EMBL/GenBank/DDBJ databases">
        <authorList>
            <person name="Petersen C."/>
        </authorList>
    </citation>
    <scope>NUCLEOTIDE SEQUENCE</scope>
    <source>
        <strain evidence="2">IBT 21472</strain>
    </source>
</reference>
<keyword evidence="1" id="KW-0472">Membrane</keyword>
<dbReference type="EMBL" id="JAPZBO010000002">
    <property type="protein sequence ID" value="KAJ5324897.1"/>
    <property type="molecule type" value="Genomic_DNA"/>
</dbReference>
<feature type="transmembrane region" description="Helical" evidence="1">
    <location>
        <begin position="46"/>
        <end position="67"/>
    </location>
</feature>
<dbReference type="Proteomes" id="UP001147746">
    <property type="component" value="Unassembled WGS sequence"/>
</dbReference>
<accession>A0A9W9LDG6</accession>
<evidence type="ECO:0000313" key="2">
    <source>
        <dbReference type="EMBL" id="KAJ5324897.1"/>
    </source>
</evidence>
<proteinExistence type="predicted"/>
<comment type="caution">
    <text evidence="2">The sequence shown here is derived from an EMBL/GenBank/DDBJ whole genome shotgun (WGS) entry which is preliminary data.</text>
</comment>
<keyword evidence="3" id="KW-1185">Reference proteome</keyword>
<evidence type="ECO:0000313" key="3">
    <source>
        <dbReference type="Proteomes" id="UP001147746"/>
    </source>
</evidence>
<dbReference type="AlphaFoldDB" id="A0A9W9LDG6"/>
<protein>
    <submittedName>
        <fullName evidence="2">Uncharacterized protein</fullName>
    </submittedName>
</protein>
<name>A0A9W9LDG6_9EURO</name>
<sequence length="70" mass="8310">MSEFLSSINIRNMNLNKRNVRFSQRMPQRNTSMRQCTEVDKHRVDIAARFMVLLGLVWFGYLLGNLVRVH</sequence>
<gene>
    <name evidence="2" type="ORF">N7476_003497</name>
</gene>
<organism evidence="2 3">
    <name type="scientific">Penicillium atrosanguineum</name>
    <dbReference type="NCBI Taxonomy" id="1132637"/>
    <lineage>
        <taxon>Eukaryota</taxon>
        <taxon>Fungi</taxon>
        <taxon>Dikarya</taxon>
        <taxon>Ascomycota</taxon>
        <taxon>Pezizomycotina</taxon>
        <taxon>Eurotiomycetes</taxon>
        <taxon>Eurotiomycetidae</taxon>
        <taxon>Eurotiales</taxon>
        <taxon>Aspergillaceae</taxon>
        <taxon>Penicillium</taxon>
    </lineage>
</organism>
<keyword evidence="1" id="KW-1133">Transmembrane helix</keyword>
<evidence type="ECO:0000256" key="1">
    <source>
        <dbReference type="SAM" id="Phobius"/>
    </source>
</evidence>
<keyword evidence="1" id="KW-0812">Transmembrane</keyword>